<dbReference type="EMBL" id="KZ989158">
    <property type="protein sequence ID" value="RKP27748.1"/>
    <property type="molecule type" value="Genomic_DNA"/>
</dbReference>
<evidence type="ECO:0000256" key="2">
    <source>
        <dbReference type="ARBA" id="ARBA00022630"/>
    </source>
</evidence>
<keyword evidence="5" id="KW-1133">Transmembrane helix</keyword>
<dbReference type="Gene3D" id="3.50.50.60">
    <property type="entry name" value="FAD/NAD(P)-binding domain"/>
    <property type="match status" value="1"/>
</dbReference>
<evidence type="ECO:0000256" key="5">
    <source>
        <dbReference type="SAM" id="Phobius"/>
    </source>
</evidence>
<evidence type="ECO:0000313" key="8">
    <source>
        <dbReference type="Proteomes" id="UP000278143"/>
    </source>
</evidence>
<organism evidence="7 8">
    <name type="scientific">Syncephalis pseudoplumigaleata</name>
    <dbReference type="NCBI Taxonomy" id="1712513"/>
    <lineage>
        <taxon>Eukaryota</taxon>
        <taxon>Fungi</taxon>
        <taxon>Fungi incertae sedis</taxon>
        <taxon>Zoopagomycota</taxon>
        <taxon>Zoopagomycotina</taxon>
        <taxon>Zoopagomycetes</taxon>
        <taxon>Zoopagales</taxon>
        <taxon>Piptocephalidaceae</taxon>
        <taxon>Syncephalis</taxon>
    </lineage>
</organism>
<dbReference type="InterPro" id="IPR002938">
    <property type="entry name" value="FAD-bd"/>
</dbReference>
<dbReference type="Proteomes" id="UP000278143">
    <property type="component" value="Unassembled WGS sequence"/>
</dbReference>
<keyword evidence="5" id="KW-0472">Membrane</keyword>
<accession>A0A4P9Z5L0</accession>
<gene>
    <name evidence="7" type="ORF">SYNPS1DRAFT_26620</name>
</gene>
<name>A0A4P9Z5L0_9FUNG</name>
<feature type="transmembrane region" description="Helical" evidence="5">
    <location>
        <begin position="17"/>
        <end position="42"/>
    </location>
</feature>
<dbReference type="PANTHER" id="PTHR43004">
    <property type="entry name" value="TRK SYSTEM POTASSIUM UPTAKE PROTEIN"/>
    <property type="match status" value="1"/>
</dbReference>
<comment type="cofactor">
    <cofactor evidence="1">
        <name>FAD</name>
        <dbReference type="ChEBI" id="CHEBI:57692"/>
    </cofactor>
</comment>
<keyword evidence="3" id="KW-0274">FAD</keyword>
<keyword evidence="5" id="KW-0812">Transmembrane</keyword>
<dbReference type="InterPro" id="IPR036188">
    <property type="entry name" value="FAD/NAD-bd_sf"/>
</dbReference>
<dbReference type="Pfam" id="PF01494">
    <property type="entry name" value="FAD_binding_3"/>
    <property type="match status" value="1"/>
</dbReference>
<dbReference type="GO" id="GO:0016709">
    <property type="term" value="F:oxidoreductase activity, acting on paired donors, with incorporation or reduction of molecular oxygen, NAD(P)H as one donor, and incorporation of one atom of oxygen"/>
    <property type="evidence" value="ECO:0007669"/>
    <property type="project" value="UniProtKB-ARBA"/>
</dbReference>
<evidence type="ECO:0000256" key="1">
    <source>
        <dbReference type="ARBA" id="ARBA00001974"/>
    </source>
</evidence>
<dbReference type="SUPFAM" id="SSF51905">
    <property type="entry name" value="FAD/NAD(P)-binding domain"/>
    <property type="match status" value="1"/>
</dbReference>
<evidence type="ECO:0000313" key="7">
    <source>
        <dbReference type="EMBL" id="RKP27748.1"/>
    </source>
</evidence>
<reference evidence="8" key="1">
    <citation type="journal article" date="2018" name="Nat. Microbiol.">
        <title>Leveraging single-cell genomics to expand the fungal tree of life.</title>
        <authorList>
            <person name="Ahrendt S.R."/>
            <person name="Quandt C.A."/>
            <person name="Ciobanu D."/>
            <person name="Clum A."/>
            <person name="Salamov A."/>
            <person name="Andreopoulos B."/>
            <person name="Cheng J.F."/>
            <person name="Woyke T."/>
            <person name="Pelin A."/>
            <person name="Henrissat B."/>
            <person name="Reynolds N.K."/>
            <person name="Benny G.L."/>
            <person name="Smith M.E."/>
            <person name="James T.Y."/>
            <person name="Grigoriev I.V."/>
        </authorList>
    </citation>
    <scope>NUCLEOTIDE SEQUENCE [LARGE SCALE GENOMIC DNA]</scope>
    <source>
        <strain evidence="8">Benny S71-1</strain>
    </source>
</reference>
<dbReference type="PANTHER" id="PTHR43004:SF19">
    <property type="entry name" value="BINDING MONOOXYGENASE, PUTATIVE (JCVI)-RELATED"/>
    <property type="match status" value="1"/>
</dbReference>
<dbReference type="Gene3D" id="3.40.30.20">
    <property type="match status" value="1"/>
</dbReference>
<keyword evidence="8" id="KW-1185">Reference proteome</keyword>
<keyword evidence="2" id="KW-0285">Flavoprotein</keyword>
<evidence type="ECO:0000256" key="4">
    <source>
        <dbReference type="ARBA" id="ARBA00023002"/>
    </source>
</evidence>
<protein>
    <submittedName>
        <fullName evidence="7">FAD binding domain-containing protein</fullName>
    </submittedName>
</protein>
<keyword evidence="4" id="KW-0560">Oxidoreductase</keyword>
<dbReference type="AlphaFoldDB" id="A0A4P9Z5L0"/>
<dbReference type="InterPro" id="IPR038220">
    <property type="entry name" value="PHOX_C_sf"/>
</dbReference>
<evidence type="ECO:0000256" key="3">
    <source>
        <dbReference type="ARBA" id="ARBA00022827"/>
    </source>
</evidence>
<dbReference type="Gene3D" id="3.30.70.2450">
    <property type="match status" value="1"/>
</dbReference>
<dbReference type="InterPro" id="IPR050641">
    <property type="entry name" value="RIFMO-like"/>
</dbReference>
<proteinExistence type="predicted"/>
<dbReference type="GO" id="GO:0071949">
    <property type="term" value="F:FAD binding"/>
    <property type="evidence" value="ECO:0007669"/>
    <property type="project" value="InterPro"/>
</dbReference>
<sequence>MSIDQTTNSSSSSKRPVIIVGAGPVGLMAALVLVEAGVPVVIYERNLRPTTEWRAAALHARSLEMLARHNLAEKLIHAGNPFTGFTFIKNGRSQPGLTIDMIRSEFPFTLGCGQDTTERILNEQLAAHSVHVQWGWEYVSHDSIDDGISVHLKRVDTDETIVREAAYLVGCDGAHSKVRKAIGSQFIGKRIDYRIAVCDMEIDEDWLSTASFIQHREGMLGAIRAHPGNQYRLFTTWGADAPELTKETLVETIKRRVHPHKLHEPRVLSCSAFTVNERRASRYMSDDGRVFICGDAAHVHSPAGGQGMNTGMQDAENLAWKMAMVYHGFSRPELLASYETERTVIADDVLKLSGSLLSLLTSPMKQMIVGWLLPLIKRMPLFITRTQSETTSQLCIAYPIAKHCSSFADSPAWSRATASWLPFGWFADRTCAPGTRAVDCQVVDAARRACTRMRTFYAANNSAFKGILFIDYGKTEPCKDATTNGDDGAGMRRLSADVIEQIDATLEAFRAYKLPVMPAFVVHGVSMDSAETVEVPACASGIIGQLHNRFADVPVFVDMNQGQRYDHRTMADIYQCSRVKQRQQHAVYIIRPDAYVAMRMLLSEAATTVRVHLDTICLKQSAV</sequence>
<dbReference type="PRINTS" id="PR00420">
    <property type="entry name" value="RNGMNOXGNASE"/>
</dbReference>
<dbReference type="OrthoDB" id="1716816at2759"/>
<feature type="domain" description="FAD-binding" evidence="6">
    <location>
        <begin position="16"/>
        <end position="351"/>
    </location>
</feature>
<evidence type="ECO:0000259" key="6">
    <source>
        <dbReference type="Pfam" id="PF01494"/>
    </source>
</evidence>